<feature type="transmembrane region" description="Helical" evidence="8">
    <location>
        <begin position="251"/>
        <end position="276"/>
    </location>
</feature>
<keyword evidence="4" id="KW-0309">Germination</keyword>
<feature type="transmembrane region" description="Helical" evidence="8">
    <location>
        <begin position="40"/>
        <end position="61"/>
    </location>
</feature>
<evidence type="ECO:0000313" key="10">
    <source>
        <dbReference type="Proteomes" id="UP000224203"/>
    </source>
</evidence>
<proteinExistence type="inferred from homology"/>
<feature type="transmembrane region" description="Helical" evidence="8">
    <location>
        <begin position="190"/>
        <end position="206"/>
    </location>
</feature>
<dbReference type="Pfam" id="PF03845">
    <property type="entry name" value="Spore_permease"/>
    <property type="match status" value="1"/>
</dbReference>
<organism evidence="9 10">
    <name type="scientific">Bacillus cereus</name>
    <dbReference type="NCBI Taxonomy" id="1396"/>
    <lineage>
        <taxon>Bacteria</taxon>
        <taxon>Bacillati</taxon>
        <taxon>Bacillota</taxon>
        <taxon>Bacilli</taxon>
        <taxon>Bacillales</taxon>
        <taxon>Bacillaceae</taxon>
        <taxon>Bacillus</taxon>
        <taxon>Bacillus cereus group</taxon>
    </lineage>
</organism>
<feature type="transmembrane region" description="Helical" evidence="8">
    <location>
        <begin position="12"/>
        <end position="34"/>
    </location>
</feature>
<sequence>MKNETTVTTKQFICMMIQFQLGIGILSLPYMTASVAGGDAWISTALTGVCVTGAILIIGMLCKRYPSYTVFEFLEFILGKVFGRIITILYVIYFFSVGVLILISYSHVVKTWLLPNTPLWFTIALMVWISFYLVKENLRIIGRFFVCVTVLLIILFFLVTFTLKDANFLYILPIGHMGWSAILKGSKEAFLSFAGFEGFLIIYPYIQGTPTKKVKAALIGNTCITLFYMYIVCVTSVYFSPLELKKIPEPVLYLVKTLSLHVIARIDLIFLSIWIVSAMTSIVIYMYVVSTGIATLFFQKHHSKPLPFIAILFFIATLILYPNVSTLQNYVANSAIFLILCLPVVLLFLSYARKKKEFGTKSS</sequence>
<dbReference type="PANTHER" id="PTHR34975">
    <property type="entry name" value="SPORE GERMINATION PROTEIN A2"/>
    <property type="match status" value="1"/>
</dbReference>
<dbReference type="RefSeq" id="WP_098782215.1">
    <property type="nucleotide sequence ID" value="NZ_NULI01000015.1"/>
</dbReference>
<keyword evidence="3" id="KW-0813">Transport</keyword>
<feature type="transmembrane region" description="Helical" evidence="8">
    <location>
        <begin position="117"/>
        <end position="134"/>
    </location>
</feature>
<feature type="transmembrane region" description="Helical" evidence="8">
    <location>
        <begin position="81"/>
        <end position="105"/>
    </location>
</feature>
<evidence type="ECO:0000256" key="4">
    <source>
        <dbReference type="ARBA" id="ARBA00022544"/>
    </source>
</evidence>
<evidence type="ECO:0000256" key="5">
    <source>
        <dbReference type="ARBA" id="ARBA00022692"/>
    </source>
</evidence>
<evidence type="ECO:0000256" key="6">
    <source>
        <dbReference type="ARBA" id="ARBA00022989"/>
    </source>
</evidence>
<comment type="caution">
    <text evidence="9">The sequence shown here is derived from an EMBL/GenBank/DDBJ whole genome shotgun (WGS) entry which is preliminary data.</text>
</comment>
<dbReference type="EMBL" id="NULI01000015">
    <property type="protein sequence ID" value="PGS83529.1"/>
    <property type="molecule type" value="Genomic_DNA"/>
</dbReference>
<evidence type="ECO:0000256" key="7">
    <source>
        <dbReference type="ARBA" id="ARBA00023136"/>
    </source>
</evidence>
<dbReference type="Gene3D" id="1.20.1740.10">
    <property type="entry name" value="Amino acid/polyamine transporter I"/>
    <property type="match status" value="1"/>
</dbReference>
<evidence type="ECO:0000256" key="8">
    <source>
        <dbReference type="SAM" id="Phobius"/>
    </source>
</evidence>
<evidence type="ECO:0000256" key="1">
    <source>
        <dbReference type="ARBA" id="ARBA00004141"/>
    </source>
</evidence>
<feature type="transmembrane region" description="Helical" evidence="8">
    <location>
        <begin position="306"/>
        <end position="324"/>
    </location>
</feature>
<dbReference type="AlphaFoldDB" id="A0A9X7CSM3"/>
<feature type="transmembrane region" description="Helical" evidence="8">
    <location>
        <begin position="141"/>
        <end position="161"/>
    </location>
</feature>
<protein>
    <submittedName>
        <fullName evidence="9">Uncharacterized protein</fullName>
    </submittedName>
</protein>
<keyword evidence="6 8" id="KW-1133">Transmembrane helix</keyword>
<dbReference type="GO" id="GO:0009847">
    <property type="term" value="P:spore germination"/>
    <property type="evidence" value="ECO:0007669"/>
    <property type="project" value="InterPro"/>
</dbReference>
<dbReference type="Proteomes" id="UP000224203">
    <property type="component" value="Unassembled WGS sequence"/>
</dbReference>
<feature type="transmembrane region" description="Helical" evidence="8">
    <location>
        <begin position="330"/>
        <end position="352"/>
    </location>
</feature>
<evidence type="ECO:0000256" key="2">
    <source>
        <dbReference type="ARBA" id="ARBA00007998"/>
    </source>
</evidence>
<accession>A0A9X7CSM3</accession>
<name>A0A9X7CSM3_BACCE</name>
<dbReference type="GO" id="GO:0016020">
    <property type="term" value="C:membrane"/>
    <property type="evidence" value="ECO:0007669"/>
    <property type="project" value="UniProtKB-SubCell"/>
</dbReference>
<comment type="subcellular location">
    <subcellularLocation>
        <location evidence="1">Membrane</location>
        <topology evidence="1">Multi-pass membrane protein</topology>
    </subcellularLocation>
</comment>
<dbReference type="PANTHER" id="PTHR34975:SF2">
    <property type="entry name" value="SPORE GERMINATION PROTEIN A2"/>
    <property type="match status" value="1"/>
</dbReference>
<dbReference type="PIRSF" id="PIRSF006060">
    <property type="entry name" value="AA_transporter"/>
    <property type="match status" value="1"/>
</dbReference>
<reference evidence="9 10" key="1">
    <citation type="submission" date="2017-09" db="EMBL/GenBank/DDBJ databases">
        <title>Large-scale bioinformatics analysis of Bacillus genomes uncovers conserved roles of natural products in bacterial physiology.</title>
        <authorList>
            <consortium name="Agbiome Team Llc"/>
            <person name="Bleich R.M."/>
            <person name="Grubbs K.J."/>
            <person name="Santa Maria K.C."/>
            <person name="Allen S.E."/>
            <person name="Farag S."/>
            <person name="Shank E.A."/>
            <person name="Bowers A."/>
        </authorList>
    </citation>
    <scope>NUCLEOTIDE SEQUENCE [LARGE SCALE GENOMIC DNA]</scope>
    <source>
        <strain evidence="9 10">AFS041711</strain>
    </source>
</reference>
<keyword evidence="5 8" id="KW-0812">Transmembrane</keyword>
<feature type="transmembrane region" description="Helical" evidence="8">
    <location>
        <begin position="218"/>
        <end position="239"/>
    </location>
</feature>
<evidence type="ECO:0000256" key="3">
    <source>
        <dbReference type="ARBA" id="ARBA00022448"/>
    </source>
</evidence>
<dbReference type="InterPro" id="IPR004761">
    <property type="entry name" value="Spore_GerAB"/>
</dbReference>
<keyword evidence="7 8" id="KW-0472">Membrane</keyword>
<comment type="similarity">
    <text evidence="2">Belongs to the amino acid-polyamine-organocation (APC) superfamily. Spore germination protein (SGP) (TC 2.A.3.9) family.</text>
</comment>
<dbReference type="NCBIfam" id="TIGR00912">
    <property type="entry name" value="2A0309"/>
    <property type="match status" value="1"/>
</dbReference>
<evidence type="ECO:0000313" key="9">
    <source>
        <dbReference type="EMBL" id="PGS83529.1"/>
    </source>
</evidence>
<gene>
    <name evidence="9" type="ORF">COC69_02040</name>
</gene>